<evidence type="ECO:0000256" key="1">
    <source>
        <dbReference type="ARBA" id="ARBA00006056"/>
    </source>
</evidence>
<protein>
    <submittedName>
        <fullName evidence="3">Malate dehydrogenase (NAD)</fullName>
        <ecNumber evidence="3">1.1.1.37</ecNumber>
    </submittedName>
</protein>
<dbReference type="PANTHER" id="PTHR11091:SF0">
    <property type="entry name" value="MALATE DEHYDROGENASE"/>
    <property type="match status" value="1"/>
</dbReference>
<dbReference type="SUPFAM" id="SSF89733">
    <property type="entry name" value="L-sulfolactate dehydrogenase-like"/>
    <property type="match status" value="1"/>
</dbReference>
<dbReference type="InterPro" id="IPR003767">
    <property type="entry name" value="Malate/L-lactate_DH-like"/>
</dbReference>
<dbReference type="GO" id="GO:0030060">
    <property type="term" value="F:L-malate dehydrogenase (NAD+) activity"/>
    <property type="evidence" value="ECO:0007669"/>
    <property type="project" value="UniProtKB-EC"/>
</dbReference>
<comment type="similarity">
    <text evidence="1">Belongs to the LDH2/MDH2 oxidoreductase family.</text>
</comment>
<dbReference type="InterPro" id="IPR043144">
    <property type="entry name" value="Mal/L-sulf/L-lact_DH-like_ah"/>
</dbReference>
<dbReference type="InterPro" id="IPR043143">
    <property type="entry name" value="Mal/L-sulf/L-lact_DH-like_NADP"/>
</dbReference>
<proteinExistence type="inferred from homology"/>
<organism evidence="3 4">
    <name type="scientific">Cytophaga hutchinsonii (strain ATCC 33406 / DSM 1761 / CIP 103989 / NBRC 15051 / NCIMB 9469 / D465)</name>
    <dbReference type="NCBI Taxonomy" id="269798"/>
    <lineage>
        <taxon>Bacteria</taxon>
        <taxon>Pseudomonadati</taxon>
        <taxon>Bacteroidota</taxon>
        <taxon>Cytophagia</taxon>
        <taxon>Cytophagales</taxon>
        <taxon>Cytophagaceae</taxon>
        <taxon>Cytophaga</taxon>
    </lineage>
</organism>
<dbReference type="PANTHER" id="PTHR11091">
    <property type="entry name" value="OXIDOREDUCTASE-RELATED"/>
    <property type="match status" value="1"/>
</dbReference>
<dbReference type="EC" id="1.1.1.37" evidence="3"/>
<gene>
    <name evidence="3" type="primary">ybiC</name>
    <name evidence="3" type="ordered locus">CHU_0320</name>
</gene>
<evidence type="ECO:0000313" key="4">
    <source>
        <dbReference type="Proteomes" id="UP000001822"/>
    </source>
</evidence>
<dbReference type="AlphaFoldDB" id="A0A6N4SMW5"/>
<dbReference type="Pfam" id="PF02615">
    <property type="entry name" value="Ldh_2"/>
    <property type="match status" value="1"/>
</dbReference>
<dbReference type="InterPro" id="IPR036111">
    <property type="entry name" value="Mal/L-sulfo/L-lacto_DH-like_sf"/>
</dbReference>
<dbReference type="EMBL" id="CP000383">
    <property type="protein sequence ID" value="ABG57611.1"/>
    <property type="molecule type" value="Genomic_DNA"/>
</dbReference>
<dbReference type="Gene3D" id="3.30.1370.60">
    <property type="entry name" value="Hypothetical oxidoreductase yiak, domain 2"/>
    <property type="match status" value="1"/>
</dbReference>
<sequence>MQLLTISLRLSAQKAILLQTNLTLLMYPYKDLFAFTKNVFLAMGCPQEDAQVATTVLLSADLRGVDSHGVARLTGYVRLWEAGRINAKPNVRIVHETPSTATVDGDGGLGLVVAPIAMQIAIDKAKQVGSGWVSVKNSNHYGIAGYHAMMALEHDMIGISMTNASPLVAPTNSLKRLLGTNPIAVAIPAKNEPPMVADFATTTAANGKLEILQRKNLDAPLGWIQDKNGVTTPNAHELKDGGALLPLGGDREHGSHKGYCLGSIVDIFSAVLSGANYGPWVPPFVSFLPVPSDPVGEGIGHFFGAMRVDAFRPADDFKTHMDNWITTFRNAPAVEGEKVLIPGDPEREIQFSRLNEGVPLLEPVVKDLKEVAEKLGVAFIE</sequence>
<dbReference type="Proteomes" id="UP000001822">
    <property type="component" value="Chromosome"/>
</dbReference>
<name>A0A6N4SMW5_CYTH3</name>
<dbReference type="KEGG" id="chu:CHU_0320"/>
<keyword evidence="2 3" id="KW-0560">Oxidoreductase</keyword>
<evidence type="ECO:0000313" key="3">
    <source>
        <dbReference type="EMBL" id="ABG57611.1"/>
    </source>
</evidence>
<accession>A0A6N4SMW5</accession>
<dbReference type="Gene3D" id="1.10.1530.10">
    <property type="match status" value="1"/>
</dbReference>
<reference evidence="3 4" key="1">
    <citation type="journal article" date="2007" name="Appl. Environ. Microbiol.">
        <title>Genome sequence of the cellulolytic gliding bacterium Cytophaga hutchinsonii.</title>
        <authorList>
            <person name="Xie G."/>
            <person name="Bruce D.C."/>
            <person name="Challacombe J.F."/>
            <person name="Chertkov O."/>
            <person name="Detter J.C."/>
            <person name="Gilna P."/>
            <person name="Han C.S."/>
            <person name="Lucas S."/>
            <person name="Misra M."/>
            <person name="Myers G.L."/>
            <person name="Richardson P."/>
            <person name="Tapia R."/>
            <person name="Thayer N."/>
            <person name="Thompson L.S."/>
            <person name="Brettin T.S."/>
            <person name="Henrissat B."/>
            <person name="Wilson D.B."/>
            <person name="McBride M.J."/>
        </authorList>
    </citation>
    <scope>NUCLEOTIDE SEQUENCE [LARGE SCALE GENOMIC DNA]</scope>
    <source>
        <strain evidence="4">ATCC 33406 / DSM 1761 / CIP 103989 / NBRC 15051 / NCIMB 9469 / D465</strain>
    </source>
</reference>
<keyword evidence="4" id="KW-1185">Reference proteome</keyword>
<evidence type="ECO:0000256" key="2">
    <source>
        <dbReference type="ARBA" id="ARBA00023002"/>
    </source>
</evidence>